<dbReference type="Pfam" id="PF00160">
    <property type="entry name" value="Pro_isomerase"/>
    <property type="match status" value="1"/>
</dbReference>
<dbReference type="PANTHER" id="PTHR45625:SF6">
    <property type="entry name" value="SPLICEOSOME-ASSOCIATED PROTEIN CWC27 HOMOLOG"/>
    <property type="match status" value="1"/>
</dbReference>
<evidence type="ECO:0000256" key="7">
    <source>
        <dbReference type="SAM" id="MobiDB-lite"/>
    </source>
</evidence>
<feature type="region of interest" description="Disordered" evidence="7">
    <location>
        <begin position="211"/>
        <end position="272"/>
    </location>
</feature>
<feature type="compositionally biased region" description="Basic and acidic residues" evidence="7">
    <location>
        <begin position="311"/>
        <end position="336"/>
    </location>
</feature>
<organism evidence="9">
    <name type="scientific">Lepeophtheirus salmonis</name>
    <name type="common">Salmon louse</name>
    <name type="synonym">Caligus salmonis</name>
    <dbReference type="NCBI Taxonomy" id="72036"/>
    <lineage>
        <taxon>Eukaryota</taxon>
        <taxon>Metazoa</taxon>
        <taxon>Ecdysozoa</taxon>
        <taxon>Arthropoda</taxon>
        <taxon>Crustacea</taxon>
        <taxon>Multicrustacea</taxon>
        <taxon>Hexanauplia</taxon>
        <taxon>Copepoda</taxon>
        <taxon>Siphonostomatoida</taxon>
        <taxon>Caligidae</taxon>
        <taxon>Lepeophtheirus</taxon>
    </lineage>
</organism>
<evidence type="ECO:0000256" key="3">
    <source>
        <dbReference type="ARBA" id="ARBA00023242"/>
    </source>
</evidence>
<feature type="domain" description="PPIase cyclophilin-type" evidence="8">
    <location>
        <begin position="18"/>
        <end position="167"/>
    </location>
</feature>
<name>A0A0K2TTJ6_LEPSM</name>
<evidence type="ECO:0000256" key="4">
    <source>
        <dbReference type="ARBA" id="ARBA00040027"/>
    </source>
</evidence>
<dbReference type="CDD" id="cd01925">
    <property type="entry name" value="cyclophilin_CeCYP16-like"/>
    <property type="match status" value="1"/>
</dbReference>
<evidence type="ECO:0000259" key="8">
    <source>
        <dbReference type="PROSITE" id="PS50072"/>
    </source>
</evidence>
<dbReference type="InterPro" id="IPR044666">
    <property type="entry name" value="Cyclophilin_A-like"/>
</dbReference>
<feature type="compositionally biased region" description="Acidic residues" evidence="7">
    <location>
        <begin position="211"/>
        <end position="221"/>
    </location>
</feature>
<dbReference type="PANTHER" id="PTHR45625">
    <property type="entry name" value="PEPTIDYL-PROLYL CIS-TRANS ISOMERASE-RELATED"/>
    <property type="match status" value="1"/>
</dbReference>
<dbReference type="AlphaFoldDB" id="A0A0K2TTJ6"/>
<feature type="compositionally biased region" description="Acidic residues" evidence="7">
    <location>
        <begin position="340"/>
        <end position="349"/>
    </location>
</feature>
<dbReference type="FunFam" id="2.40.100.10:FF:000007">
    <property type="entry name" value="Peptidyl-prolyl cis-trans isomerase CWC27 homolog"/>
    <property type="match status" value="1"/>
</dbReference>
<dbReference type="InterPro" id="IPR029000">
    <property type="entry name" value="Cyclophilin-like_dom_sf"/>
</dbReference>
<feature type="region of interest" description="Disordered" evidence="7">
    <location>
        <begin position="288"/>
        <end position="357"/>
    </location>
</feature>
<dbReference type="GO" id="GO:0071013">
    <property type="term" value="C:catalytic step 2 spliceosome"/>
    <property type="evidence" value="ECO:0007669"/>
    <property type="project" value="TreeGrafter"/>
</dbReference>
<feature type="region of interest" description="Disordered" evidence="7">
    <location>
        <begin position="433"/>
        <end position="467"/>
    </location>
</feature>
<sequence>MSNIYVQEPPTQGKVLLETSVGDIEIELWAKECPKASRNFIQLCLENYYNKTKFFRVIRDFIVQGGDPTNTGNGGESVFEGGAFKDEFHSRLRFVRRGLVAMANSDKKDTNGSQFFFTMGQTPELQNKHTIFGKIAGDTIYNAMKLQEGEVEDETPVRPHKIYKTRVIHNPFPDVAPRKNFSSRDDKKKEKKAPESKMKAAKDFKLLSFGDEAEEEEDDLEETLKKEVSKPSGKSSHDLLEDPKLLKSSIKLENEDAESPERKLEETNEDTLISIRDKLKRKSIKKVIEIKSSSSEGESEDEEVKEKRRRKEEIQKEIKELKKSMRTDKGPLKDNLDGDSNLDEDQETEEEKKNEILKDFHLQQKKFKEIQSNLPKKKTVDREKLTMQLLEQFKTKLAQATEEEEPELKNEDDDSGWMSHKLMFKSDNPVLAKDASTKNDDWFDIYDPRNPINKRRRGDGSTSKRRK</sequence>
<evidence type="ECO:0000256" key="5">
    <source>
        <dbReference type="ARBA" id="ARBA00042090"/>
    </source>
</evidence>
<dbReference type="EMBL" id="HACA01011375">
    <property type="protein sequence ID" value="CDW28736.1"/>
    <property type="molecule type" value="Transcribed_RNA"/>
</dbReference>
<feature type="compositionally biased region" description="Basic and acidic residues" evidence="7">
    <location>
        <begin position="222"/>
        <end position="266"/>
    </location>
</feature>
<evidence type="ECO:0000256" key="6">
    <source>
        <dbReference type="ARBA" id="ARBA00046368"/>
    </source>
</evidence>
<feature type="compositionally biased region" description="Basic and acidic residues" evidence="7">
    <location>
        <begin position="182"/>
        <end position="199"/>
    </location>
</feature>
<comment type="subunit">
    <text evidence="6">Part of the activated spliceosome B/catalytic step 1 spliceosome, one of the forms of the spliceosome which has a well-formed active site but still cannot catalyze the branching reaction and is composed at least of 52 proteins, the U2, U5 and U6 snRNAs and the pre-mRNA. Recruited during early steps of activated spliceosome B maturation, it is probably one of the first proteins released from this complex as he matures to the spliceosome C complex. Component of the minor spliceosome, which splices U12-type introns.</text>
</comment>
<dbReference type="PROSITE" id="PS50072">
    <property type="entry name" value="CSA_PPIASE_2"/>
    <property type="match status" value="1"/>
</dbReference>
<evidence type="ECO:0000256" key="1">
    <source>
        <dbReference type="ARBA" id="ARBA00004123"/>
    </source>
</evidence>
<dbReference type="OrthoDB" id="442970at2759"/>
<dbReference type="InterPro" id="IPR002130">
    <property type="entry name" value="Cyclophilin-type_PPIase_dom"/>
</dbReference>
<evidence type="ECO:0000313" key="9">
    <source>
        <dbReference type="EMBL" id="CDW28736.1"/>
    </source>
</evidence>
<accession>A0A0K2TTJ6</accession>
<comment type="subcellular location">
    <subcellularLocation>
        <location evidence="1">Nucleus</location>
    </subcellularLocation>
</comment>
<proteinExistence type="inferred from homology"/>
<feature type="compositionally biased region" description="Acidic residues" evidence="7">
    <location>
        <begin position="401"/>
        <end position="415"/>
    </location>
</feature>
<keyword evidence="3" id="KW-0539">Nucleus</keyword>
<evidence type="ECO:0000256" key="2">
    <source>
        <dbReference type="ARBA" id="ARBA00007365"/>
    </source>
</evidence>
<dbReference type="Gene3D" id="2.40.100.10">
    <property type="entry name" value="Cyclophilin-like"/>
    <property type="match status" value="1"/>
</dbReference>
<dbReference type="SUPFAM" id="SSF50891">
    <property type="entry name" value="Cyclophilin-like"/>
    <property type="match status" value="1"/>
</dbReference>
<dbReference type="PRINTS" id="PR00153">
    <property type="entry name" value="CSAPPISMRASE"/>
</dbReference>
<reference evidence="9" key="1">
    <citation type="submission" date="2014-05" db="EMBL/GenBank/DDBJ databases">
        <authorList>
            <person name="Chronopoulou M."/>
        </authorList>
    </citation>
    <scope>NUCLEOTIDE SEQUENCE</scope>
    <source>
        <tissue evidence="9">Whole organism</tissue>
    </source>
</reference>
<protein>
    <recommendedName>
        <fullName evidence="4">Spliceosome-associated protein CWC27 homolog</fullName>
    </recommendedName>
    <alternativeName>
        <fullName evidence="5">Probable inactive peptidyl-prolyl cis-trans isomerase CWC27 homolog</fullName>
    </alternativeName>
</protein>
<dbReference type="GO" id="GO:0003755">
    <property type="term" value="F:peptidyl-prolyl cis-trans isomerase activity"/>
    <property type="evidence" value="ECO:0007669"/>
    <property type="project" value="InterPro"/>
</dbReference>
<feature type="compositionally biased region" description="Basic residues" evidence="7">
    <location>
        <begin position="452"/>
        <end position="467"/>
    </location>
</feature>
<feature type="region of interest" description="Disordered" evidence="7">
    <location>
        <begin position="168"/>
        <end position="199"/>
    </location>
</feature>
<comment type="similarity">
    <text evidence="2">Belongs to the cyclophilin-type PPIase family.</text>
</comment>
<feature type="region of interest" description="Disordered" evidence="7">
    <location>
        <begin position="397"/>
        <end position="420"/>
    </location>
</feature>